<dbReference type="InterPro" id="IPR006829">
    <property type="entry name" value="LXG_dom"/>
</dbReference>
<evidence type="ECO:0000256" key="2">
    <source>
        <dbReference type="SAM" id="Coils"/>
    </source>
</evidence>
<organism evidence="4 5">
    <name type="scientific">Rathayibacter iranicus</name>
    <dbReference type="NCBI Taxonomy" id="59737"/>
    <lineage>
        <taxon>Bacteria</taxon>
        <taxon>Bacillati</taxon>
        <taxon>Actinomycetota</taxon>
        <taxon>Actinomycetes</taxon>
        <taxon>Micrococcales</taxon>
        <taxon>Microbacteriaceae</taxon>
        <taxon>Rathayibacter</taxon>
    </lineage>
</organism>
<name>A0AAD1ACK2_9MICO</name>
<dbReference type="Proteomes" id="UP000283946">
    <property type="component" value="Chromosome"/>
</dbReference>
<dbReference type="KEGG" id="ria:C7V51_00550"/>
<evidence type="ECO:0000313" key="5">
    <source>
        <dbReference type="Proteomes" id="UP000283946"/>
    </source>
</evidence>
<dbReference type="CDD" id="cd20739">
    <property type="entry name" value="PoNe_DUF637"/>
    <property type="match status" value="1"/>
</dbReference>
<sequence>MSVVEFSADSWQASSPGLQKSLAERSEALDALLQGLQSLAASGNISGQGADAMRAYIREVHVPIVQSLLVCLSTFQTAIGVYWNGYSQVDTDGNFRLVNDEYDAHLAQLDTGIGRLRGFAADLRSIAARASHLVSLDGAGASAADAAAEGFERMRSIVTSQQEAWAAYEATDPGFGQVKNLVAELNRVVANLGSLTVGQGRSYLPGSFNLTLRTLGELTGGMLEYCRTNQQVASDGWQALFSGYVDDVEAEQDRQRKEDALWGVLWDAVQVVEGVLILAVGVVGTPFSAGATLAFAGLGGSLIVGGVNSAINDASIASTGEGLNLAGMASDQVAQWYDVTVMQPAVESGSWAGQLVAGVGSGVGQLVSGAAQMNLRDTGRGIEALVFDEKVRNQAWQQVTTLVDQVRAGNPVVIGQIVGNVLPGAAALKIAKTSGLLGEANKVADFAKPIITNPSRTTSALDWLKNDLGAGGVTVSNVFEPTILPRIDLRKAEVRRLDDADLRGDPRFEAALEDRDNAQTKLDQATTARNQALTELRELGIDIDPKTLKQKDIRRVIDSHRDEVSLADLSDAEKDARLRLLDELEKRSFEERKDWTARNNSSRDLGEKAAAAYREALGDTEVLNRPNAVRDRFDLITQSPDRTRLTFTEAKGGDAKLSSTGRKVDGESAGQGSTTYFNDLFQKDPEFRAWLDENPGVLEKLQKGEIKIEYQMVRARPDGTVEVSDLVLDQSALVLE</sequence>
<reference evidence="4 5" key="1">
    <citation type="submission" date="2018-03" db="EMBL/GenBank/DDBJ databases">
        <title>Bacteriophage NCPPB3778 and a type I-E CRISPR drive the evolution of the US Biological Select Agent, Rathayibacter toxicus.</title>
        <authorList>
            <person name="Davis E.W.II."/>
            <person name="Tabima J.F."/>
            <person name="Weisberg A.J."/>
            <person name="Dantas Lopes L."/>
            <person name="Wiseman M.S."/>
            <person name="Wiseman M.S."/>
            <person name="Pupko T."/>
            <person name="Belcher M.S."/>
            <person name="Sechler A.J."/>
            <person name="Tancos M.A."/>
            <person name="Schroeder B.K."/>
            <person name="Murray T.D."/>
            <person name="Luster D.G."/>
            <person name="Schneider W.L."/>
            <person name="Rogers E."/>
            <person name="Andreote F.D."/>
            <person name="Grunwald N.J."/>
            <person name="Putnam M.L."/>
            <person name="Chang J.H."/>
        </authorList>
    </citation>
    <scope>NUCLEOTIDE SEQUENCE [LARGE SCALE GENOMIC DNA]</scope>
    <source>
        <strain evidence="4 5">NCCPB 2253</strain>
    </source>
</reference>
<feature type="domain" description="LXG" evidence="3">
    <location>
        <begin position="2"/>
        <end position="239"/>
    </location>
</feature>
<feature type="coiled-coil region" evidence="2">
    <location>
        <begin position="508"/>
        <end position="535"/>
    </location>
</feature>
<proteinExistence type="inferred from homology"/>
<keyword evidence="2" id="KW-0175">Coiled coil</keyword>
<accession>A0AAD1ACK2</accession>
<evidence type="ECO:0000259" key="3">
    <source>
        <dbReference type="PROSITE" id="PS51756"/>
    </source>
</evidence>
<dbReference type="Pfam" id="PF04740">
    <property type="entry name" value="LXG"/>
    <property type="match status" value="1"/>
</dbReference>
<gene>
    <name evidence="4" type="ORF">C7V51_00550</name>
</gene>
<evidence type="ECO:0000313" key="4">
    <source>
        <dbReference type="EMBL" id="AZZ54545.1"/>
    </source>
</evidence>
<protein>
    <recommendedName>
        <fullName evidence="3">LXG domain-containing protein</fullName>
    </recommendedName>
</protein>
<dbReference type="AlphaFoldDB" id="A0AAD1ACK2"/>
<dbReference type="EMBL" id="CP028130">
    <property type="protein sequence ID" value="AZZ54545.1"/>
    <property type="molecule type" value="Genomic_DNA"/>
</dbReference>
<dbReference type="InterPro" id="IPR049762">
    <property type="entry name" value="PoNe_dom"/>
</dbReference>
<evidence type="ECO:0000256" key="1">
    <source>
        <dbReference type="ARBA" id="ARBA00034117"/>
    </source>
</evidence>
<dbReference type="PROSITE" id="PS51756">
    <property type="entry name" value="LXG"/>
    <property type="match status" value="1"/>
</dbReference>
<comment type="similarity">
    <text evidence="1">In the N-terminal section; belongs to the LXG family.</text>
</comment>